<dbReference type="SUPFAM" id="SSF52540">
    <property type="entry name" value="P-loop containing nucleoside triphosphate hydrolases"/>
    <property type="match status" value="1"/>
</dbReference>
<dbReference type="InterPro" id="IPR014001">
    <property type="entry name" value="Helicase_ATP-bd"/>
</dbReference>
<keyword evidence="4" id="KW-0479">Metal-binding</keyword>
<keyword evidence="6" id="KW-0378">Hydrolase</keyword>
<evidence type="ECO:0000256" key="4">
    <source>
        <dbReference type="ARBA" id="ARBA00022723"/>
    </source>
</evidence>
<comment type="similarity">
    <text evidence="2">In the central section; belongs to the CRISPR-associated helicase Cas3 family.</text>
</comment>
<sequence>MHIDPVLAANERRHLYRHELVGYQTILEWMRTKGFSTGTHSLAYGLASIVAGHHGSAIDLNKVKFLDQWDASIFIGGTEWSSIRNELMDWTARATGFLDVAHEREGRPIPPRSQILLTALVIMADWMASNSYLFPLNEPLEDNAGGNDSWNETHFNSTSRAESAWRKINLPGPWRPALETSDPDRLFTSRFAIPNAKLRPMQRDVVDLAMTMPEPGLIIVEGNMGDGKTEAALLAAEVLAQRFGCGGVEYALPGQATANAMFGRVLSWIAHLPTGSQEKFTSLFLAHGKRELNPDFERLRQRWFNDDDPSALDAGITTVFDGDEKSRGRGSSTLVLNPAVNSWLSGRKRGNLSDFVVGTIDQVLMGALRSRHVVLRHLSFAGKVVILDEIHSNTAYMNVYMETMLSWLGAYHAPVIMLSATLPQSRREAFLKAYRQGALAENAIADSGGVDDYAYSNDSHDLDDLEDPEEADEAVTPAGDMNARGEISQSANSMVGETNGEISDESKLDYRYPLISTSSALVEPSSKTSAVSGRTTAIATGVIDDDDETLIALLTDKLRDGGCAVVIRNTVSRAQHAFDVLSEAFDIDVILDHSRFIACDRASIDRDLISRFGKDGSAEDRNAIVVATQVVEQSLDVDFDVMVSDIAPIDLILQRAGRLHRHRRGDNEMERPNPVRQAQLYIAGIQEWRDGGAPVFDRGCENIYTRFQLLRSLAVLDLCNRGSHTVVTVPDDIPRLVQPAYAHIPLGPDSWQDDLTKAEQQFDQKRQESEDKARHYRIPWPDDQREGGIKECDLSGWLTNALRDPESAKSGSKNGFVSTGVREGDDSFEVIVLERDSDGQIRLPQWSGFSSEPLPIGVGLLSAEQIHDILTCTISLGRSALKYVDMDAAIAAIENSAPDVWFDYQQQSSLLRGQLMLLLDSQGKTSLTIDDPSWKGHATVMTIHYSTTKGWEVSQ</sequence>
<keyword evidence="8" id="KW-0067">ATP-binding</keyword>
<evidence type="ECO:0000313" key="11">
    <source>
        <dbReference type="EMBL" id="KFI72977.1"/>
    </source>
</evidence>
<keyword evidence="5" id="KW-0547">Nucleotide-binding</keyword>
<dbReference type="InterPro" id="IPR041372">
    <property type="entry name" value="Cas3_C"/>
</dbReference>
<feature type="domain" description="HD Cas3-type" evidence="10">
    <location>
        <begin position="1"/>
        <end position="127"/>
    </location>
</feature>
<dbReference type="InterPro" id="IPR054712">
    <property type="entry name" value="Cas3-like_dom"/>
</dbReference>
<dbReference type="GO" id="GO:0003723">
    <property type="term" value="F:RNA binding"/>
    <property type="evidence" value="ECO:0007669"/>
    <property type="project" value="TreeGrafter"/>
</dbReference>
<comment type="similarity">
    <text evidence="1">In the N-terminal section; belongs to the CRISPR-associated nuclease Cas3-HD family.</text>
</comment>
<evidence type="ECO:0000256" key="7">
    <source>
        <dbReference type="ARBA" id="ARBA00022806"/>
    </source>
</evidence>
<evidence type="ECO:0000256" key="1">
    <source>
        <dbReference type="ARBA" id="ARBA00006847"/>
    </source>
</evidence>
<dbReference type="InterPro" id="IPR027417">
    <property type="entry name" value="P-loop_NTPase"/>
</dbReference>
<keyword evidence="12" id="KW-1185">Reference proteome</keyword>
<dbReference type="SMART" id="SM00487">
    <property type="entry name" value="DEXDc"/>
    <property type="match status" value="1"/>
</dbReference>
<dbReference type="CDD" id="cd17930">
    <property type="entry name" value="DEXHc_cas3"/>
    <property type="match status" value="1"/>
</dbReference>
<evidence type="ECO:0000256" key="2">
    <source>
        <dbReference type="ARBA" id="ARBA00009046"/>
    </source>
</evidence>
<evidence type="ECO:0000256" key="3">
    <source>
        <dbReference type="ARBA" id="ARBA00022722"/>
    </source>
</evidence>
<proteinExistence type="inferred from homology"/>
<dbReference type="Gene3D" id="3.40.50.300">
    <property type="entry name" value="P-loop containing nucleotide triphosphate hydrolases"/>
    <property type="match status" value="2"/>
</dbReference>
<dbReference type="AlphaFoldDB" id="A0A087BPM7"/>
<dbReference type="NCBIfam" id="TIGR01587">
    <property type="entry name" value="cas3_core"/>
    <property type="match status" value="1"/>
</dbReference>
<dbReference type="GO" id="GO:0005524">
    <property type="term" value="F:ATP binding"/>
    <property type="evidence" value="ECO:0007669"/>
    <property type="project" value="UniProtKB-KW"/>
</dbReference>
<dbReference type="PANTHER" id="PTHR47963:SF9">
    <property type="entry name" value="CRISPR-ASSOCIATED ENDONUCLEASE_HELICASE CAS3"/>
    <property type="match status" value="1"/>
</dbReference>
<name>A0A087BPM7_9BIFI</name>
<dbReference type="InterPro" id="IPR038257">
    <property type="entry name" value="CRISPR-assoc_Cas3_HD_sf"/>
</dbReference>
<evidence type="ECO:0000256" key="6">
    <source>
        <dbReference type="ARBA" id="ARBA00022801"/>
    </source>
</evidence>
<dbReference type="GO" id="GO:0046872">
    <property type="term" value="F:metal ion binding"/>
    <property type="evidence" value="ECO:0007669"/>
    <property type="project" value="UniProtKB-KW"/>
</dbReference>
<organism evidence="11 12">
    <name type="scientific">Bifidobacterium minimum</name>
    <dbReference type="NCBI Taxonomy" id="1693"/>
    <lineage>
        <taxon>Bacteria</taxon>
        <taxon>Bacillati</taxon>
        <taxon>Actinomycetota</taxon>
        <taxon>Actinomycetes</taxon>
        <taxon>Bifidobacteriales</taxon>
        <taxon>Bifidobacteriaceae</taxon>
        <taxon>Bifidobacterium</taxon>
    </lineage>
</organism>
<dbReference type="GO" id="GO:0051607">
    <property type="term" value="P:defense response to virus"/>
    <property type="evidence" value="ECO:0007669"/>
    <property type="project" value="UniProtKB-KW"/>
</dbReference>
<dbReference type="EMBL" id="JGZD01000008">
    <property type="protein sequence ID" value="KFI72977.1"/>
    <property type="molecule type" value="Genomic_DNA"/>
</dbReference>
<dbReference type="CDD" id="cd09641">
    <property type="entry name" value="Cas3''_I"/>
    <property type="match status" value="1"/>
</dbReference>
<dbReference type="InterPro" id="IPR050547">
    <property type="entry name" value="DEAD_box_RNA_helicases"/>
</dbReference>
<gene>
    <name evidence="11" type="ORF">BMIN_0689</name>
</gene>
<comment type="caution">
    <text evidence="11">The sequence shown here is derived from an EMBL/GenBank/DDBJ whole genome shotgun (WGS) entry which is preliminary data.</text>
</comment>
<dbReference type="eggNOG" id="COG1203">
    <property type="taxonomic scope" value="Bacteria"/>
</dbReference>
<evidence type="ECO:0000256" key="5">
    <source>
        <dbReference type="ARBA" id="ARBA00022741"/>
    </source>
</evidence>
<dbReference type="Pfam" id="PF18395">
    <property type="entry name" value="Cas3_C"/>
    <property type="match status" value="1"/>
</dbReference>
<protein>
    <recommendedName>
        <fullName evidence="10">HD Cas3-type domain-containing protein</fullName>
    </recommendedName>
</protein>
<evidence type="ECO:0000313" key="12">
    <source>
        <dbReference type="Proteomes" id="UP000029014"/>
    </source>
</evidence>
<reference evidence="11 12" key="1">
    <citation type="submission" date="2014-03" db="EMBL/GenBank/DDBJ databases">
        <title>Genomics of Bifidobacteria.</title>
        <authorList>
            <person name="Ventura M."/>
            <person name="Milani C."/>
            <person name="Lugli G.A."/>
        </authorList>
    </citation>
    <scope>NUCLEOTIDE SEQUENCE [LARGE SCALE GENOMIC DNA]</scope>
    <source>
        <strain evidence="11 12">LMG 11592</strain>
    </source>
</reference>
<dbReference type="InterPro" id="IPR006474">
    <property type="entry name" value="Helicase_Cas3_CRISPR-ass_core"/>
</dbReference>
<dbReference type="Pfam" id="PF22590">
    <property type="entry name" value="Cas3-like_C_2"/>
    <property type="match status" value="1"/>
</dbReference>
<dbReference type="GO" id="GO:0004518">
    <property type="term" value="F:nuclease activity"/>
    <property type="evidence" value="ECO:0007669"/>
    <property type="project" value="UniProtKB-KW"/>
</dbReference>
<dbReference type="PANTHER" id="PTHR47963">
    <property type="entry name" value="DEAD-BOX ATP-DEPENDENT RNA HELICASE 47, MITOCHONDRIAL"/>
    <property type="match status" value="1"/>
</dbReference>
<evidence type="ECO:0000256" key="8">
    <source>
        <dbReference type="ARBA" id="ARBA00022840"/>
    </source>
</evidence>
<evidence type="ECO:0000259" key="10">
    <source>
        <dbReference type="PROSITE" id="PS51643"/>
    </source>
</evidence>
<dbReference type="Pfam" id="PF18019">
    <property type="entry name" value="Cas3_HD"/>
    <property type="match status" value="1"/>
</dbReference>
<dbReference type="InterPro" id="IPR006483">
    <property type="entry name" value="CRISPR-assoc_Cas3_HD"/>
</dbReference>
<dbReference type="PROSITE" id="PS51643">
    <property type="entry name" value="HD_CAS3"/>
    <property type="match status" value="1"/>
</dbReference>
<dbReference type="GO" id="GO:0003724">
    <property type="term" value="F:RNA helicase activity"/>
    <property type="evidence" value="ECO:0007669"/>
    <property type="project" value="TreeGrafter"/>
</dbReference>
<dbReference type="Gene3D" id="1.10.3210.30">
    <property type="match status" value="1"/>
</dbReference>
<dbReference type="STRING" id="1693.BMIN_0689"/>
<dbReference type="Proteomes" id="UP000029014">
    <property type="component" value="Unassembled WGS sequence"/>
</dbReference>
<accession>A0A087BPM7</accession>
<keyword evidence="3" id="KW-0540">Nuclease</keyword>
<keyword evidence="9" id="KW-0051">Antiviral defense</keyword>
<dbReference type="GO" id="GO:0016787">
    <property type="term" value="F:hydrolase activity"/>
    <property type="evidence" value="ECO:0007669"/>
    <property type="project" value="UniProtKB-KW"/>
</dbReference>
<keyword evidence="7" id="KW-0347">Helicase</keyword>
<evidence type="ECO:0000256" key="9">
    <source>
        <dbReference type="ARBA" id="ARBA00023118"/>
    </source>
</evidence>